<evidence type="ECO:0000256" key="1">
    <source>
        <dbReference type="ARBA" id="ARBA00023002"/>
    </source>
</evidence>
<evidence type="ECO:0000313" key="4">
    <source>
        <dbReference type="Proteomes" id="UP000198542"/>
    </source>
</evidence>
<organism evidence="3 4">
    <name type="scientific">Pseudomonas jessenii</name>
    <dbReference type="NCBI Taxonomy" id="77298"/>
    <lineage>
        <taxon>Bacteria</taxon>
        <taxon>Pseudomonadati</taxon>
        <taxon>Pseudomonadota</taxon>
        <taxon>Gammaproteobacteria</taxon>
        <taxon>Pseudomonadales</taxon>
        <taxon>Pseudomonadaceae</taxon>
        <taxon>Pseudomonas</taxon>
    </lineage>
</organism>
<dbReference type="Proteomes" id="UP000198542">
    <property type="component" value="Unassembled WGS sequence"/>
</dbReference>
<keyword evidence="4" id="KW-1185">Reference proteome</keyword>
<dbReference type="AlphaFoldDB" id="A0A231GPB9"/>
<dbReference type="Gene3D" id="3.40.30.120">
    <property type="match status" value="1"/>
</dbReference>
<dbReference type="NCBIfam" id="NF006002">
    <property type="entry name" value="PRK08132.1"/>
    <property type="match status" value="1"/>
</dbReference>
<dbReference type="InterPro" id="IPR002938">
    <property type="entry name" value="FAD-bd"/>
</dbReference>
<evidence type="ECO:0000313" key="3">
    <source>
        <dbReference type="EMBL" id="SEC09734.1"/>
    </source>
</evidence>
<dbReference type="PANTHER" id="PTHR43476:SF3">
    <property type="entry name" value="FAD-BINDING MONOOXYGENASE"/>
    <property type="match status" value="1"/>
</dbReference>
<dbReference type="PRINTS" id="PR00420">
    <property type="entry name" value="RNGMNOXGNASE"/>
</dbReference>
<name>A0A231GPB9_PSEJE</name>
<dbReference type="GO" id="GO:0019622">
    <property type="term" value="P:3-(3-hydroxy)phenylpropionate catabolic process"/>
    <property type="evidence" value="ECO:0007669"/>
    <property type="project" value="TreeGrafter"/>
</dbReference>
<dbReference type="SUPFAM" id="SSF51905">
    <property type="entry name" value="FAD/NAD(P)-binding domain"/>
    <property type="match status" value="1"/>
</dbReference>
<dbReference type="PANTHER" id="PTHR43476">
    <property type="entry name" value="3-(3-HYDROXY-PHENYL)PROPIONATE/3-HYDROXYCINNAMIC ACID HYDROXYLASE"/>
    <property type="match status" value="1"/>
</dbReference>
<accession>A0A231GPB9</accession>
<dbReference type="GO" id="GO:0071949">
    <property type="term" value="F:FAD binding"/>
    <property type="evidence" value="ECO:0007669"/>
    <property type="project" value="InterPro"/>
</dbReference>
<dbReference type="RefSeq" id="WP_090454452.1">
    <property type="nucleotide sequence ID" value="NZ_FNTC01000002.1"/>
</dbReference>
<gene>
    <name evidence="3" type="ORF">SAMN04490187_3153</name>
</gene>
<evidence type="ECO:0000259" key="2">
    <source>
        <dbReference type="Pfam" id="PF01494"/>
    </source>
</evidence>
<dbReference type="Pfam" id="PF01494">
    <property type="entry name" value="FAD_binding_3"/>
    <property type="match status" value="1"/>
</dbReference>
<dbReference type="InterPro" id="IPR036188">
    <property type="entry name" value="FAD/NAD-bd_sf"/>
</dbReference>
<proteinExistence type="predicted"/>
<sequence>MHQPQIAPHQSLYFPYQVYPAFVPSPSIVNRSPVAIVGAGPIGLTLALELARYGIRSTVLGAQQQVCEGSRAIVFTRRSMEIFQQVGVSGVVSEQGLPWRFGNSYYRGQRVFRMEAPVDEHDRFAPMTNLQQQYLEQHLVEAAQAQPLIELRWGNKVIDIEQGVDGAVLQVDTPGDTYSLEADWVVAADGARSGLRSLLGLKLEGASYEGRFVIADIRIKLDLPTERLAFFDPAWNPGNTVLMHREPGDIWRIDYQLPVDETPEQALHPDSLCERIDAQLAMLGVVNPVWELDWSSVYSARALTLAEYINDRVIFAGDAAHLLPIFGVRGANTGFQDCHDLGWKLALHIKGLAGAGLLASYSDERVKAAREIIEEAGKSTRFMAPPSRGYRLLRDAVLSLSLTREFVRPLYHWRTSRAHDYADSQLNAVNDDNQLFTGGPRNGAPLLNVRLAEQHYLFDELAPAYHLICFTDAAALDVEAVAQVQALRRQGVPIQVIAIAMNGTSQVQHADLTLADCDNLFSTRYGVQHPGAVYLARPDQHVCGRWLQLDGERLRHGLKQALGHNGSDHP</sequence>
<protein>
    <submittedName>
        <fullName evidence="3">3-(3-hydroxy-phenyl)propionate hydroxylase</fullName>
    </submittedName>
</protein>
<dbReference type="GO" id="GO:0008688">
    <property type="term" value="F:3-(3-hydroxyphenyl)propionate hydroxylase activity"/>
    <property type="evidence" value="ECO:0007669"/>
    <property type="project" value="TreeGrafter"/>
</dbReference>
<dbReference type="EMBL" id="FNTC01000002">
    <property type="protein sequence ID" value="SEC09734.1"/>
    <property type="molecule type" value="Genomic_DNA"/>
</dbReference>
<keyword evidence="1" id="KW-0560">Oxidoreductase</keyword>
<dbReference type="Gene3D" id="3.50.50.60">
    <property type="entry name" value="FAD/NAD(P)-binding domain"/>
    <property type="match status" value="1"/>
</dbReference>
<dbReference type="Gene3D" id="3.30.70.2450">
    <property type="match status" value="1"/>
</dbReference>
<reference evidence="4" key="1">
    <citation type="submission" date="2016-10" db="EMBL/GenBank/DDBJ databases">
        <authorList>
            <person name="Varghese N."/>
            <person name="Submissions S."/>
        </authorList>
    </citation>
    <scope>NUCLEOTIDE SEQUENCE [LARGE SCALE GENOMIC DNA]</scope>
    <source>
        <strain evidence="4">BS3660</strain>
    </source>
</reference>
<feature type="domain" description="FAD-binding" evidence="2">
    <location>
        <begin position="32"/>
        <end position="375"/>
    </location>
</feature>
<dbReference type="InterPro" id="IPR050631">
    <property type="entry name" value="PheA/TfdB_FAD_monoxygenase"/>
</dbReference>